<evidence type="ECO:0000313" key="12">
    <source>
        <dbReference type="EMBL" id="KHD07838.1"/>
    </source>
</evidence>
<accession>A0A0A6PLH1</accession>
<dbReference type="InterPro" id="IPR003148">
    <property type="entry name" value="RCK_N"/>
</dbReference>
<dbReference type="EMBL" id="JSZA02000229">
    <property type="protein sequence ID" value="KHD07838.1"/>
    <property type="molecule type" value="Genomic_DNA"/>
</dbReference>
<feature type="transmembrane region" description="Helical" evidence="9">
    <location>
        <begin position="308"/>
        <end position="328"/>
    </location>
</feature>
<evidence type="ECO:0000313" key="13">
    <source>
        <dbReference type="Proteomes" id="UP000030428"/>
    </source>
</evidence>
<feature type="transmembrane region" description="Helical" evidence="9">
    <location>
        <begin position="146"/>
        <end position="165"/>
    </location>
</feature>
<feature type="transmembrane region" description="Helical" evidence="9">
    <location>
        <begin position="171"/>
        <end position="189"/>
    </location>
</feature>
<evidence type="ECO:0000256" key="7">
    <source>
        <dbReference type="ARBA" id="ARBA00023065"/>
    </source>
</evidence>
<evidence type="ECO:0000256" key="9">
    <source>
        <dbReference type="SAM" id="Phobius"/>
    </source>
</evidence>
<dbReference type="GO" id="GO:0015297">
    <property type="term" value="F:antiporter activity"/>
    <property type="evidence" value="ECO:0007669"/>
    <property type="project" value="UniProtKB-KW"/>
</dbReference>
<dbReference type="Gene3D" id="1.20.1530.20">
    <property type="match status" value="1"/>
</dbReference>
<comment type="subcellular location">
    <subcellularLocation>
        <location evidence="1">Membrane</location>
        <topology evidence="1">Multi-pass membrane protein</topology>
    </subcellularLocation>
</comment>
<dbReference type="Proteomes" id="UP000030428">
    <property type="component" value="Unassembled WGS sequence"/>
</dbReference>
<feature type="transmembrane region" description="Helical" evidence="9">
    <location>
        <begin position="334"/>
        <end position="354"/>
    </location>
</feature>
<feature type="transmembrane region" description="Helical" evidence="9">
    <location>
        <begin position="7"/>
        <end position="40"/>
    </location>
</feature>
<evidence type="ECO:0000259" key="10">
    <source>
        <dbReference type="Pfam" id="PF00999"/>
    </source>
</evidence>
<dbReference type="Pfam" id="PF02254">
    <property type="entry name" value="TrkA_N"/>
    <property type="match status" value="1"/>
</dbReference>
<comment type="caution">
    <text evidence="12">The sequence shown here is derived from an EMBL/GenBank/DDBJ whole genome shotgun (WGS) entry which is preliminary data.</text>
</comment>
<evidence type="ECO:0000259" key="11">
    <source>
        <dbReference type="Pfam" id="PF02254"/>
    </source>
</evidence>
<comment type="similarity">
    <text evidence="2">Belongs to the monovalent cation:proton antiporter 2 (CPA2) transporter (TC 2.A.37) family.</text>
</comment>
<dbReference type="PANTHER" id="PTHR42751">
    <property type="entry name" value="SODIUM/HYDROGEN EXCHANGER FAMILY/TRKA DOMAIN PROTEIN"/>
    <property type="match status" value="1"/>
</dbReference>
<dbReference type="InterPro" id="IPR036291">
    <property type="entry name" value="NAD(P)-bd_dom_sf"/>
</dbReference>
<dbReference type="InterPro" id="IPR038770">
    <property type="entry name" value="Na+/solute_symporter_sf"/>
</dbReference>
<feature type="transmembrane region" description="Helical" evidence="9">
    <location>
        <begin position="111"/>
        <end position="134"/>
    </location>
</feature>
<proteinExistence type="inferred from homology"/>
<dbReference type="SUPFAM" id="SSF51735">
    <property type="entry name" value="NAD(P)-binding Rossmann-fold domains"/>
    <property type="match status" value="1"/>
</dbReference>
<dbReference type="Pfam" id="PF00999">
    <property type="entry name" value="Na_H_Exchanger"/>
    <property type="match status" value="1"/>
</dbReference>
<keyword evidence="7" id="KW-0406">Ion transport</keyword>
<feature type="transmembrane region" description="Helical" evidence="9">
    <location>
        <begin position="274"/>
        <end position="296"/>
    </location>
</feature>
<dbReference type="GO" id="GO:0006813">
    <property type="term" value="P:potassium ion transport"/>
    <property type="evidence" value="ECO:0007669"/>
    <property type="project" value="InterPro"/>
</dbReference>
<dbReference type="InterPro" id="IPR006153">
    <property type="entry name" value="Cation/H_exchanger_TM"/>
</dbReference>
<evidence type="ECO:0000256" key="6">
    <source>
        <dbReference type="ARBA" id="ARBA00022989"/>
    </source>
</evidence>
<gene>
    <name evidence="12" type="ORF">PN36_30620</name>
</gene>
<evidence type="ECO:0000256" key="5">
    <source>
        <dbReference type="ARBA" id="ARBA00022692"/>
    </source>
</evidence>
<protein>
    <submittedName>
        <fullName evidence="12">Uncharacterized protein</fullName>
    </submittedName>
</protein>
<dbReference type="GO" id="GO:1902600">
    <property type="term" value="P:proton transmembrane transport"/>
    <property type="evidence" value="ECO:0007669"/>
    <property type="project" value="InterPro"/>
</dbReference>
<evidence type="ECO:0000256" key="8">
    <source>
        <dbReference type="ARBA" id="ARBA00023136"/>
    </source>
</evidence>
<sequence>MDYKDPIWIAIAFLFGALSRGIGLPPLVGFLIAGFVLNFFGLAGGHFLNEMADLGIALLLFTIGLKLKIKDLLQVEIWGGALAHMLIFSLVSVAILLLLKQLGLPLFNQLSVINALIISFALSFSSTVFVVKALDERGDFLARYGQIAIGILIIQDLVAVLYLGVSAAKIPSIWATGLIVLLFVGRPLIIKLSTKIGHGELLLLFGLSMALGGSALFEAVDMKADLGALVFGVLLANTPKADELSKALLSVKELFLVGFFLSIGMAGLPNVTTFIVVSVLLILLVFKSGLFFWLLSTFKIRTFPASKASMALANYSEFGLIVTIVAISQGWLTYEWLVVMAVLIAVSFVVSSAINQHSDDLYSRFQHGLRKYQHPSLLEEEDTEIDLTDVKILVCGMGRVGSGAYDQLNKNNNIIGLDFEEQVVKSQLNDGRKTYYADVSGSDFWSQIDIQNSTIDWILLCAPNVDANKAAAKLARHWGFKGNISATSVYPDEKEELIKNGVDAVFNVYAEAGAGLALHGQQ</sequence>
<dbReference type="GO" id="GO:0016020">
    <property type="term" value="C:membrane"/>
    <property type="evidence" value="ECO:0007669"/>
    <property type="project" value="UniProtKB-SubCell"/>
</dbReference>
<evidence type="ECO:0000256" key="3">
    <source>
        <dbReference type="ARBA" id="ARBA00022448"/>
    </source>
</evidence>
<feature type="transmembrane region" description="Helical" evidence="9">
    <location>
        <begin position="46"/>
        <end position="65"/>
    </location>
</feature>
<evidence type="ECO:0000256" key="4">
    <source>
        <dbReference type="ARBA" id="ARBA00022449"/>
    </source>
</evidence>
<feature type="domain" description="RCK N-terminal" evidence="11">
    <location>
        <begin position="392"/>
        <end position="507"/>
    </location>
</feature>
<feature type="transmembrane region" description="Helical" evidence="9">
    <location>
        <begin position="201"/>
        <end position="220"/>
    </location>
</feature>
<dbReference type="AlphaFoldDB" id="A0A0A6PLH1"/>
<dbReference type="Gene3D" id="3.40.50.720">
    <property type="entry name" value="NAD(P)-binding Rossmann-like Domain"/>
    <property type="match status" value="1"/>
</dbReference>
<keyword evidence="5 9" id="KW-0812">Transmembrane</keyword>
<feature type="transmembrane region" description="Helical" evidence="9">
    <location>
        <begin position="77"/>
        <end position="99"/>
    </location>
</feature>
<keyword evidence="6 9" id="KW-1133">Transmembrane helix</keyword>
<reference evidence="12 13" key="1">
    <citation type="journal article" date="2016" name="Front. Microbiol.">
        <title>Single-Cell (Meta-)Genomics of a Dimorphic Candidatus Thiomargarita nelsonii Reveals Genomic Plasticity.</title>
        <authorList>
            <person name="Flood B.E."/>
            <person name="Fliss P."/>
            <person name="Jones D.S."/>
            <person name="Dick G.J."/>
            <person name="Jain S."/>
            <person name="Kaster A.K."/>
            <person name="Winkel M."/>
            <person name="Mussmann M."/>
            <person name="Bailey J."/>
        </authorList>
    </citation>
    <scope>NUCLEOTIDE SEQUENCE [LARGE SCALE GENOMIC DNA]</scope>
    <source>
        <strain evidence="12">Hydrate Ridge</strain>
    </source>
</reference>
<dbReference type="PANTHER" id="PTHR42751:SF1">
    <property type="entry name" value="CATION_PROTON ANTIPORTER YBAL-RELATED"/>
    <property type="match status" value="1"/>
</dbReference>
<evidence type="ECO:0000256" key="2">
    <source>
        <dbReference type="ARBA" id="ARBA00005551"/>
    </source>
</evidence>
<organism evidence="12 13">
    <name type="scientific">Candidatus Thiomargarita nelsonii</name>
    <dbReference type="NCBI Taxonomy" id="1003181"/>
    <lineage>
        <taxon>Bacteria</taxon>
        <taxon>Pseudomonadati</taxon>
        <taxon>Pseudomonadota</taxon>
        <taxon>Gammaproteobacteria</taxon>
        <taxon>Thiotrichales</taxon>
        <taxon>Thiotrichaceae</taxon>
        <taxon>Thiomargarita</taxon>
    </lineage>
</organism>
<name>A0A0A6PLH1_9GAMM</name>
<keyword evidence="4" id="KW-0050">Antiport</keyword>
<keyword evidence="3" id="KW-0813">Transport</keyword>
<evidence type="ECO:0000256" key="1">
    <source>
        <dbReference type="ARBA" id="ARBA00004141"/>
    </source>
</evidence>
<feature type="domain" description="Cation/H+ exchanger transmembrane" evidence="10">
    <location>
        <begin position="9"/>
        <end position="350"/>
    </location>
</feature>
<keyword evidence="13" id="KW-1185">Reference proteome</keyword>
<keyword evidence="8 9" id="KW-0472">Membrane</keyword>